<keyword evidence="7" id="KW-0614">Plasmid</keyword>
<dbReference type="PRINTS" id="PR00411">
    <property type="entry name" value="PNDRDTASEI"/>
</dbReference>
<evidence type="ECO:0000256" key="1">
    <source>
        <dbReference type="ARBA" id="ARBA00001974"/>
    </source>
</evidence>
<dbReference type="InterPro" id="IPR027477">
    <property type="entry name" value="Succ_DH/fumarate_Rdtase_cat_sf"/>
</dbReference>
<dbReference type="SUPFAM" id="SSF51905">
    <property type="entry name" value="FAD/NAD(P)-binding domain"/>
    <property type="match status" value="2"/>
</dbReference>
<dbReference type="Proteomes" id="UP001231166">
    <property type="component" value="Plasmid pRho-VOC14-L"/>
</dbReference>
<gene>
    <name evidence="6" type="ORF">O4328_34800</name>
    <name evidence="7" type="ORF">Q5707_40715</name>
    <name evidence="8" type="ORF">Q5707_44280</name>
</gene>
<keyword evidence="9" id="KW-1185">Reference proteome</keyword>
<dbReference type="EMBL" id="JAPWIS010000025">
    <property type="protein sequence ID" value="MCZ4588760.1"/>
    <property type="molecule type" value="Genomic_DNA"/>
</dbReference>
<evidence type="ECO:0000313" key="7">
    <source>
        <dbReference type="EMBL" id="WLF51800.1"/>
    </source>
</evidence>
<keyword evidence="4" id="KW-0560">Oxidoreductase</keyword>
<dbReference type="InterPro" id="IPR036188">
    <property type="entry name" value="FAD/NAD-bd_sf"/>
</dbReference>
<feature type="domain" description="FAD-dependent oxidoreductase 2 FAD-binding" evidence="5">
    <location>
        <begin position="12"/>
        <end position="450"/>
    </location>
</feature>
<evidence type="ECO:0000256" key="3">
    <source>
        <dbReference type="ARBA" id="ARBA00022827"/>
    </source>
</evidence>
<protein>
    <submittedName>
        <fullName evidence="7">FAD-dependent oxidoreductase</fullName>
    </submittedName>
</protein>
<dbReference type="RefSeq" id="WP_206016543.1">
    <property type="nucleotide sequence ID" value="NZ_CP130956.1"/>
</dbReference>
<evidence type="ECO:0000256" key="4">
    <source>
        <dbReference type="ARBA" id="ARBA00023002"/>
    </source>
</evidence>
<proteinExistence type="predicted"/>
<evidence type="ECO:0000313" key="10">
    <source>
        <dbReference type="Proteomes" id="UP001231166"/>
    </source>
</evidence>
<dbReference type="PANTHER" id="PTHR43400">
    <property type="entry name" value="FUMARATE REDUCTASE"/>
    <property type="match status" value="1"/>
</dbReference>
<dbReference type="Gene3D" id="3.90.700.10">
    <property type="entry name" value="Succinate dehydrogenase/fumarate reductase flavoprotein, catalytic domain"/>
    <property type="match status" value="1"/>
</dbReference>
<keyword evidence="3" id="KW-0274">FAD</keyword>
<keyword evidence="2" id="KW-0285">Flavoprotein</keyword>
<dbReference type="AlphaFoldDB" id="A0AAX3YRU5"/>
<dbReference type="EMBL" id="CP130956">
    <property type="protein sequence ID" value="WLF52403.1"/>
    <property type="molecule type" value="Genomic_DNA"/>
</dbReference>
<evidence type="ECO:0000313" key="8">
    <source>
        <dbReference type="EMBL" id="WLF52403.1"/>
    </source>
</evidence>
<dbReference type="Gene3D" id="3.50.50.60">
    <property type="entry name" value="FAD/NAD(P)-binding domain"/>
    <property type="match status" value="1"/>
</dbReference>
<dbReference type="Pfam" id="PF00890">
    <property type="entry name" value="FAD_binding_2"/>
    <property type="match status" value="1"/>
</dbReference>
<evidence type="ECO:0000259" key="5">
    <source>
        <dbReference type="Pfam" id="PF00890"/>
    </source>
</evidence>
<reference evidence="7" key="2">
    <citation type="submission" date="2023-07" db="EMBL/GenBank/DDBJ databases">
        <title>Genomic analysis of Rhodococcus opacus VOC-14 with glycol ethers degradation activity.</title>
        <authorList>
            <person name="Narkevich D.A."/>
            <person name="Hlushen A.M."/>
            <person name="Akhremchuk A.E."/>
            <person name="Sikolenko M.A."/>
            <person name="Valentovich L.N."/>
        </authorList>
    </citation>
    <scope>NUCLEOTIDE SEQUENCE</scope>
    <source>
        <strain evidence="7">VOC-14</strain>
        <plasmid evidence="7">pRho-VOC14-L</plasmid>
    </source>
</reference>
<accession>A0AAX3YRU5</accession>
<evidence type="ECO:0000256" key="2">
    <source>
        <dbReference type="ARBA" id="ARBA00022630"/>
    </source>
</evidence>
<evidence type="ECO:0000313" key="9">
    <source>
        <dbReference type="Proteomes" id="UP001066327"/>
    </source>
</evidence>
<sequence>MSHSDTQSLDCDLLIVGLGMTGACAALEARARGADVLILERATSGGGTSAMTEGVIYLGGGTRLQRDLGVDDDPDAMYRFMDAICNVSNKAVLRRYCDGSPEHFDWLEAQGVPFTRELYKDKHICPPQGPGLYSSGNEKVWPYREFATPAYRGHLVNGPSGNAGSKMMEVLLKRCEDEGVRVIGDARVLDLTTDAAGRVDGATFRRYGEDHTASARKGVLLATGGFQMNEKMVARDYPFLLENGVPIGEDSSDGSGIEMAQAIGADVESPGAIHATASIYPPGDLVRGIIVNKFGQRFVAEDSYHGRTAAFVFDQPDRKAYLIVDSETFDYPQFSEQFGYALVDGWETVPEMEAGLGVPDGALQRTLDNYNEFAAVGRDPRFGKHPDWLVPLKNGPYAAINLSADVVKYHYHSLGGLRVDEQARVVGANGAPVPGLYAAGSCAASVIQTAKGYGSGMMLGGGSFFGRVAARHCLAAV</sequence>
<name>A0AAX3YRU5_RHOOP</name>
<organism evidence="7 10">
    <name type="scientific">Rhodococcus opacus</name>
    <name type="common">Nocardia opaca</name>
    <dbReference type="NCBI Taxonomy" id="37919"/>
    <lineage>
        <taxon>Bacteria</taxon>
        <taxon>Bacillati</taxon>
        <taxon>Actinomycetota</taxon>
        <taxon>Actinomycetes</taxon>
        <taxon>Mycobacteriales</taxon>
        <taxon>Nocardiaceae</taxon>
        <taxon>Rhodococcus</taxon>
    </lineage>
</organism>
<geneLocation type="plasmid" evidence="7 10">
    <name>pRho-VOC14-L</name>
</geneLocation>
<dbReference type="Proteomes" id="UP001066327">
    <property type="component" value="Unassembled WGS sequence"/>
</dbReference>
<dbReference type="PANTHER" id="PTHR43400:SF10">
    <property type="entry name" value="3-OXOSTEROID 1-DEHYDROGENASE"/>
    <property type="match status" value="1"/>
</dbReference>
<comment type="cofactor">
    <cofactor evidence="1">
        <name>FAD</name>
        <dbReference type="ChEBI" id="CHEBI:57692"/>
    </cofactor>
</comment>
<reference evidence="6" key="1">
    <citation type="submission" date="2022-12" db="EMBL/GenBank/DDBJ databases">
        <authorList>
            <person name="Krivoruchko A.V."/>
            <person name="Elkin A."/>
        </authorList>
    </citation>
    <scope>NUCLEOTIDE SEQUENCE</scope>
    <source>
        <strain evidence="6">IEGM 249</strain>
    </source>
</reference>
<evidence type="ECO:0000313" key="6">
    <source>
        <dbReference type="EMBL" id="MCZ4588760.1"/>
    </source>
</evidence>
<dbReference type="GO" id="GO:0008202">
    <property type="term" value="P:steroid metabolic process"/>
    <property type="evidence" value="ECO:0007669"/>
    <property type="project" value="UniProtKB-ARBA"/>
</dbReference>
<dbReference type="InterPro" id="IPR050315">
    <property type="entry name" value="FAD-oxidoreductase_2"/>
</dbReference>
<dbReference type="EMBL" id="CP130956">
    <property type="protein sequence ID" value="WLF51800.1"/>
    <property type="molecule type" value="Genomic_DNA"/>
</dbReference>
<dbReference type="InterPro" id="IPR003953">
    <property type="entry name" value="FAD-dep_OxRdtase_2_FAD-bd"/>
</dbReference>
<dbReference type="GO" id="GO:0033765">
    <property type="term" value="F:steroid dehydrogenase activity, acting on the CH-CH group of donors"/>
    <property type="evidence" value="ECO:0007669"/>
    <property type="project" value="UniProtKB-ARBA"/>
</dbReference>